<dbReference type="PANTHER" id="PTHR34848">
    <property type="match status" value="1"/>
</dbReference>
<accession>A0A1F7FK99</accession>
<evidence type="ECO:0000256" key="19">
    <source>
        <dbReference type="PIRSR" id="PIRSR006135-2"/>
    </source>
</evidence>
<evidence type="ECO:0000256" key="17">
    <source>
        <dbReference type="ARBA" id="ARBA00030571"/>
    </source>
</evidence>
<comment type="pathway">
    <text evidence="6">Cofactor biosynthesis; adenosylcobalamin biosynthesis; adenosylcobalamin from cob(II)yrinate a,c-diamide: step 5/7.</text>
</comment>
<evidence type="ECO:0000256" key="7">
    <source>
        <dbReference type="ARBA" id="ARBA00007490"/>
    </source>
</evidence>
<dbReference type="SUPFAM" id="SSF52540">
    <property type="entry name" value="P-loop containing nucleoside triphosphate hydrolases"/>
    <property type="match status" value="1"/>
</dbReference>
<comment type="pathway">
    <text evidence="5">Cofactor biosynthesis; adenosylcobalamin biosynthesis; adenosylcobalamin from cob(II)yrinate a,c-diamide: step 6/7.</text>
</comment>
<feature type="binding site" evidence="19">
    <location>
        <begin position="34"/>
        <end position="36"/>
    </location>
    <ligand>
        <name>GTP</name>
        <dbReference type="ChEBI" id="CHEBI:37565"/>
    </ligand>
</feature>
<dbReference type="PIRSF" id="PIRSF006135">
    <property type="entry name" value="CobU"/>
    <property type="match status" value="1"/>
</dbReference>
<dbReference type="GO" id="GO:0009236">
    <property type="term" value="P:cobalamin biosynthetic process"/>
    <property type="evidence" value="ECO:0007669"/>
    <property type="project" value="UniProtKB-UniPathway"/>
</dbReference>
<organism evidence="20 21">
    <name type="scientific">Candidatus Raymondbacteria bacterium RIFOXYD12_FULL_49_13</name>
    <dbReference type="NCBI Taxonomy" id="1817890"/>
    <lineage>
        <taxon>Bacteria</taxon>
        <taxon>Raymondiibacteriota</taxon>
    </lineage>
</organism>
<evidence type="ECO:0000256" key="13">
    <source>
        <dbReference type="ARBA" id="ARBA00022777"/>
    </source>
</evidence>
<evidence type="ECO:0000256" key="16">
    <source>
        <dbReference type="ARBA" id="ARBA00029570"/>
    </source>
</evidence>
<evidence type="ECO:0000256" key="8">
    <source>
        <dbReference type="ARBA" id="ARBA00012016"/>
    </source>
</evidence>
<comment type="catalytic activity">
    <reaction evidence="3">
        <text>adenosylcob(III)inamide + GTP = adenosylcob(III)inamide phosphate + GDP + H(+)</text>
        <dbReference type="Rhea" id="RHEA:15765"/>
        <dbReference type="ChEBI" id="CHEBI:2480"/>
        <dbReference type="ChEBI" id="CHEBI:15378"/>
        <dbReference type="ChEBI" id="CHEBI:37565"/>
        <dbReference type="ChEBI" id="CHEBI:58189"/>
        <dbReference type="ChEBI" id="CHEBI:58502"/>
        <dbReference type="EC" id="2.7.1.156"/>
    </reaction>
</comment>
<evidence type="ECO:0000256" key="9">
    <source>
        <dbReference type="ARBA" id="ARBA00012523"/>
    </source>
</evidence>
<dbReference type="GO" id="GO:0008820">
    <property type="term" value="F:cobinamide phosphate guanylyltransferase activity"/>
    <property type="evidence" value="ECO:0007669"/>
    <property type="project" value="UniProtKB-EC"/>
</dbReference>
<reference evidence="20 21" key="1">
    <citation type="journal article" date="2016" name="Nat. Commun.">
        <title>Thousands of microbial genomes shed light on interconnected biogeochemical processes in an aquifer system.</title>
        <authorList>
            <person name="Anantharaman K."/>
            <person name="Brown C.T."/>
            <person name="Hug L.A."/>
            <person name="Sharon I."/>
            <person name="Castelle C.J."/>
            <person name="Probst A.J."/>
            <person name="Thomas B.C."/>
            <person name="Singh A."/>
            <person name="Wilkins M.J."/>
            <person name="Karaoz U."/>
            <person name="Brodie E.L."/>
            <person name="Williams K.H."/>
            <person name="Hubbard S.S."/>
            <person name="Banfield J.F."/>
        </authorList>
    </citation>
    <scope>NUCLEOTIDE SEQUENCE [LARGE SCALE GENOMIC DNA]</scope>
</reference>
<evidence type="ECO:0000313" key="20">
    <source>
        <dbReference type="EMBL" id="OGK07154.1"/>
    </source>
</evidence>
<keyword evidence="10" id="KW-0169">Cobalamin biosynthesis</keyword>
<evidence type="ECO:0000256" key="10">
    <source>
        <dbReference type="ARBA" id="ARBA00022573"/>
    </source>
</evidence>
<dbReference type="InterPro" id="IPR003203">
    <property type="entry name" value="CobU/CobP"/>
</dbReference>
<feature type="binding site" evidence="19">
    <location>
        <position position="84"/>
    </location>
    <ligand>
        <name>GTP</name>
        <dbReference type="ChEBI" id="CHEBI:37565"/>
    </ligand>
</feature>
<keyword evidence="20" id="KW-0548">Nucleotidyltransferase</keyword>
<comment type="similarity">
    <text evidence="7">Belongs to the CobU/CobP family.</text>
</comment>
<comment type="caution">
    <text evidence="20">The sequence shown here is derived from an EMBL/GenBank/DDBJ whole genome shotgun (WGS) entry which is preliminary data.</text>
</comment>
<dbReference type="AlphaFoldDB" id="A0A1F7FK99"/>
<dbReference type="GO" id="GO:0005525">
    <property type="term" value="F:GTP binding"/>
    <property type="evidence" value="ECO:0007669"/>
    <property type="project" value="UniProtKB-KW"/>
</dbReference>
<evidence type="ECO:0000256" key="18">
    <source>
        <dbReference type="PIRSR" id="PIRSR006135-1"/>
    </source>
</evidence>
<evidence type="ECO:0000256" key="5">
    <source>
        <dbReference type="ARBA" id="ARBA00004692"/>
    </source>
</evidence>
<evidence type="ECO:0000256" key="2">
    <source>
        <dbReference type="ARBA" id="ARBA00000711"/>
    </source>
</evidence>
<dbReference type="CDD" id="cd00544">
    <property type="entry name" value="CobU"/>
    <property type="match status" value="1"/>
</dbReference>
<feature type="binding site" evidence="19">
    <location>
        <begin position="51"/>
        <end position="54"/>
    </location>
    <ligand>
        <name>GTP</name>
        <dbReference type="ChEBI" id="CHEBI:37565"/>
    </ligand>
</feature>
<comment type="catalytic activity">
    <reaction evidence="1">
        <text>adenosylcob(III)inamide + ATP = adenosylcob(III)inamide phosphate + ADP + H(+)</text>
        <dbReference type="Rhea" id="RHEA:15769"/>
        <dbReference type="ChEBI" id="CHEBI:2480"/>
        <dbReference type="ChEBI" id="CHEBI:15378"/>
        <dbReference type="ChEBI" id="CHEBI:30616"/>
        <dbReference type="ChEBI" id="CHEBI:58502"/>
        <dbReference type="ChEBI" id="CHEBI:456216"/>
        <dbReference type="EC" id="2.7.1.156"/>
    </reaction>
</comment>
<evidence type="ECO:0000256" key="11">
    <source>
        <dbReference type="ARBA" id="ARBA00022679"/>
    </source>
</evidence>
<sequence>MAKIILVTGACRSGKSAFAQTKAAAFGEKAVFVATAEAIDGEMAERIAKHKQNRNPNWEVLEAPVEIGLAVGSALTHVPIVIVDCITIWVANLMHYSSVFNEEKAASVAEELVKTLSQVEGSVIFVTNEVGWGIVPADPQTRLYRDCAGRINQIIANAADEVYMCVCGIAQKIK</sequence>
<keyword evidence="15 19" id="KW-0342">GTP-binding</keyword>
<proteinExistence type="inferred from homology"/>
<evidence type="ECO:0000256" key="4">
    <source>
        <dbReference type="ARBA" id="ARBA00003889"/>
    </source>
</evidence>
<dbReference type="InterPro" id="IPR027417">
    <property type="entry name" value="P-loop_NTPase"/>
</dbReference>
<keyword evidence="14" id="KW-0067">ATP-binding</keyword>
<dbReference type="EC" id="2.7.1.156" evidence="8"/>
<gene>
    <name evidence="20" type="ORF">A2519_09395</name>
</gene>
<dbReference type="Pfam" id="PF02283">
    <property type="entry name" value="CobU"/>
    <property type="match status" value="1"/>
</dbReference>
<name>A0A1F7FK99_UNCRA</name>
<evidence type="ECO:0000256" key="3">
    <source>
        <dbReference type="ARBA" id="ARBA00001522"/>
    </source>
</evidence>
<dbReference type="EC" id="2.7.7.62" evidence="9"/>
<comment type="catalytic activity">
    <reaction evidence="2">
        <text>adenosylcob(III)inamide phosphate + GTP + H(+) = adenosylcob(III)inamide-GDP + diphosphate</text>
        <dbReference type="Rhea" id="RHEA:22712"/>
        <dbReference type="ChEBI" id="CHEBI:15378"/>
        <dbReference type="ChEBI" id="CHEBI:33019"/>
        <dbReference type="ChEBI" id="CHEBI:37565"/>
        <dbReference type="ChEBI" id="CHEBI:58502"/>
        <dbReference type="ChEBI" id="CHEBI:60487"/>
        <dbReference type="EC" id="2.7.7.62"/>
    </reaction>
</comment>
<dbReference type="GO" id="GO:0005524">
    <property type="term" value="F:ATP binding"/>
    <property type="evidence" value="ECO:0007669"/>
    <property type="project" value="UniProtKB-KW"/>
</dbReference>
<dbReference type="EMBL" id="MFYX01000013">
    <property type="protein sequence ID" value="OGK07154.1"/>
    <property type="molecule type" value="Genomic_DNA"/>
</dbReference>
<evidence type="ECO:0000256" key="6">
    <source>
        <dbReference type="ARBA" id="ARBA00005159"/>
    </source>
</evidence>
<comment type="function">
    <text evidence="4">Catalyzes ATP-dependent phosphorylation of adenosylcobinamide and addition of GMP to adenosylcobinamide phosphate.</text>
</comment>
<dbReference type="UniPathway" id="UPA00148">
    <property type="reaction ID" value="UER00236"/>
</dbReference>
<evidence type="ECO:0000256" key="1">
    <source>
        <dbReference type="ARBA" id="ARBA00000312"/>
    </source>
</evidence>
<feature type="binding site" evidence="19">
    <location>
        <position position="62"/>
    </location>
    <ligand>
        <name>GTP</name>
        <dbReference type="ChEBI" id="CHEBI:37565"/>
    </ligand>
</feature>
<keyword evidence="11 20" id="KW-0808">Transferase</keyword>
<protein>
    <recommendedName>
        <fullName evidence="16">Adenosylcobinamide kinase</fullName>
        <ecNumber evidence="8">2.7.1.156</ecNumber>
        <ecNumber evidence="9">2.7.7.62</ecNumber>
    </recommendedName>
    <alternativeName>
        <fullName evidence="17">Adenosylcobinamide-phosphate guanylyltransferase</fullName>
    </alternativeName>
</protein>
<keyword evidence="12 19" id="KW-0547">Nucleotide-binding</keyword>
<dbReference type="NCBIfam" id="NF004469">
    <property type="entry name" value="PRK05800.1"/>
    <property type="match status" value="1"/>
</dbReference>
<evidence type="ECO:0000256" key="12">
    <source>
        <dbReference type="ARBA" id="ARBA00022741"/>
    </source>
</evidence>
<evidence type="ECO:0000256" key="14">
    <source>
        <dbReference type="ARBA" id="ARBA00022840"/>
    </source>
</evidence>
<feature type="binding site" evidence="19">
    <location>
        <begin position="9"/>
        <end position="16"/>
    </location>
    <ligand>
        <name>GTP</name>
        <dbReference type="ChEBI" id="CHEBI:37565"/>
    </ligand>
</feature>
<evidence type="ECO:0000313" key="21">
    <source>
        <dbReference type="Proteomes" id="UP000179243"/>
    </source>
</evidence>
<dbReference type="Gene3D" id="3.40.50.300">
    <property type="entry name" value="P-loop containing nucleotide triphosphate hydrolases"/>
    <property type="match status" value="1"/>
</dbReference>
<dbReference type="Proteomes" id="UP000179243">
    <property type="component" value="Unassembled WGS sequence"/>
</dbReference>
<dbReference type="GO" id="GO:0043752">
    <property type="term" value="F:adenosylcobinamide kinase activity"/>
    <property type="evidence" value="ECO:0007669"/>
    <property type="project" value="UniProtKB-EC"/>
</dbReference>
<keyword evidence="13 20" id="KW-0418">Kinase</keyword>
<feature type="active site" description="GMP-histidine intermediate" evidence="18">
    <location>
        <position position="50"/>
    </location>
</feature>
<evidence type="ECO:0000256" key="15">
    <source>
        <dbReference type="ARBA" id="ARBA00023134"/>
    </source>
</evidence>
<dbReference type="PANTHER" id="PTHR34848:SF1">
    <property type="entry name" value="BIFUNCTIONAL ADENOSYLCOBALAMIN BIOSYNTHESIS PROTEIN COBU"/>
    <property type="match status" value="1"/>
</dbReference>